<organism evidence="8 9">
    <name type="scientific">Sporormia fimetaria CBS 119925</name>
    <dbReference type="NCBI Taxonomy" id="1340428"/>
    <lineage>
        <taxon>Eukaryota</taxon>
        <taxon>Fungi</taxon>
        <taxon>Dikarya</taxon>
        <taxon>Ascomycota</taxon>
        <taxon>Pezizomycotina</taxon>
        <taxon>Dothideomycetes</taxon>
        <taxon>Pleosporomycetidae</taxon>
        <taxon>Pleosporales</taxon>
        <taxon>Sporormiaceae</taxon>
        <taxon>Sporormia</taxon>
    </lineage>
</organism>
<keyword evidence="3" id="KW-0238">DNA-binding</keyword>
<dbReference type="CDD" id="cd00067">
    <property type="entry name" value="GAL4"/>
    <property type="match status" value="1"/>
</dbReference>
<comment type="subcellular location">
    <subcellularLocation>
        <location evidence="1">Nucleus</location>
    </subcellularLocation>
</comment>
<dbReference type="InterPro" id="IPR051089">
    <property type="entry name" value="prtT"/>
</dbReference>
<feature type="region of interest" description="Disordered" evidence="6">
    <location>
        <begin position="88"/>
        <end position="114"/>
    </location>
</feature>
<name>A0A6A6V978_9PLEO</name>
<keyword evidence="2" id="KW-0805">Transcription regulation</keyword>
<protein>
    <recommendedName>
        <fullName evidence="7">Zn(2)-C6 fungal-type domain-containing protein</fullName>
    </recommendedName>
</protein>
<evidence type="ECO:0000259" key="7">
    <source>
        <dbReference type="PROSITE" id="PS50048"/>
    </source>
</evidence>
<evidence type="ECO:0000313" key="8">
    <source>
        <dbReference type="EMBL" id="KAF2746090.1"/>
    </source>
</evidence>
<dbReference type="PANTHER" id="PTHR31845">
    <property type="entry name" value="FINGER DOMAIN PROTEIN, PUTATIVE-RELATED"/>
    <property type="match status" value="1"/>
</dbReference>
<dbReference type="InterPro" id="IPR001138">
    <property type="entry name" value="Zn2Cys6_DnaBD"/>
</dbReference>
<feature type="compositionally biased region" description="Low complexity" evidence="6">
    <location>
        <begin position="100"/>
        <end position="114"/>
    </location>
</feature>
<evidence type="ECO:0000256" key="4">
    <source>
        <dbReference type="ARBA" id="ARBA00023163"/>
    </source>
</evidence>
<keyword evidence="4" id="KW-0804">Transcription</keyword>
<dbReference type="GO" id="GO:0008270">
    <property type="term" value="F:zinc ion binding"/>
    <property type="evidence" value="ECO:0007669"/>
    <property type="project" value="InterPro"/>
</dbReference>
<dbReference type="Proteomes" id="UP000799440">
    <property type="component" value="Unassembled WGS sequence"/>
</dbReference>
<dbReference type="InterPro" id="IPR036864">
    <property type="entry name" value="Zn2-C6_fun-type_DNA-bd_sf"/>
</dbReference>
<dbReference type="OrthoDB" id="5226580at2759"/>
<evidence type="ECO:0000256" key="2">
    <source>
        <dbReference type="ARBA" id="ARBA00023015"/>
    </source>
</evidence>
<evidence type="ECO:0000256" key="1">
    <source>
        <dbReference type="ARBA" id="ARBA00004123"/>
    </source>
</evidence>
<dbReference type="GO" id="GO:0000981">
    <property type="term" value="F:DNA-binding transcription factor activity, RNA polymerase II-specific"/>
    <property type="evidence" value="ECO:0007669"/>
    <property type="project" value="InterPro"/>
</dbReference>
<accession>A0A6A6V978</accession>
<sequence>MSLSPSNSLEPPKRDSPPVFFSKTCQNCFALKIRCDRTQRNDICDRCARLGKNCVFRPARRRDNSAKRDSRIQALEQQVQDLLRLQRAGPASQQSLPEGSASMVTSSSESASSTSTHNAELLGEAIVAPELADTLVDLYKSDMMAHFPYVCLAPHVNGRMLRYDKPFLYVAVLSVASYHDPVTQEKLVDKFKQLVSEKVFLGGNDMLTLEYLQGLLVVLAWNHYHHKSQYFSQYLLLAVSIAVDSRYDRKPVRSQPGSATEKRNPLYEPESGWGSEEQRATAGLFFLSSTISRLFDKTNTFPYTRYIEDGCLALKERAEFKTDRELHHVVRLQRMIEAIDMLASPTFSDEETNQAFMQTRAEFDRFGNELKSEVDDRSFVVVQYHTARLFLYQVSFFERKLHRDSAIYLSALREGIEAAKQFLDFCLSLRTKAELNLTNAEWVQLDFGTTLAAKFVLAGEDPAVEAQTRDVRKELNFPHVIRQMCLRVSALASRADGPNRENDVFAYFDQRLRKVRLWYESMSRVAYPGLEADTQQTSTWRQESQTLHHTNYAGPAAYGMQENVGYSGPPVPAASILNPDVSAPAQFTETFQTAQEGGASGFPQIPSWDIQSATPHIARSSFGAGSSAGSQY</sequence>
<dbReference type="CDD" id="cd12148">
    <property type="entry name" value="fungal_TF_MHR"/>
    <property type="match status" value="1"/>
</dbReference>
<feature type="region of interest" description="Disordered" evidence="6">
    <location>
        <begin position="250"/>
        <end position="275"/>
    </location>
</feature>
<evidence type="ECO:0000256" key="5">
    <source>
        <dbReference type="ARBA" id="ARBA00023242"/>
    </source>
</evidence>
<evidence type="ECO:0000256" key="6">
    <source>
        <dbReference type="SAM" id="MobiDB-lite"/>
    </source>
</evidence>
<dbReference type="EMBL" id="MU006579">
    <property type="protein sequence ID" value="KAF2746090.1"/>
    <property type="molecule type" value="Genomic_DNA"/>
</dbReference>
<dbReference type="AlphaFoldDB" id="A0A6A6V978"/>
<dbReference type="Gene3D" id="4.10.240.10">
    <property type="entry name" value="Zn(2)-C6 fungal-type DNA-binding domain"/>
    <property type="match status" value="1"/>
</dbReference>
<gene>
    <name evidence="8" type="ORF">M011DRAFT_487604</name>
</gene>
<dbReference type="SUPFAM" id="SSF57701">
    <property type="entry name" value="Zn2/Cys6 DNA-binding domain"/>
    <property type="match status" value="1"/>
</dbReference>
<dbReference type="PROSITE" id="PS50048">
    <property type="entry name" value="ZN2_CY6_FUNGAL_2"/>
    <property type="match status" value="1"/>
</dbReference>
<reference evidence="8" key="1">
    <citation type="journal article" date="2020" name="Stud. Mycol.">
        <title>101 Dothideomycetes genomes: a test case for predicting lifestyles and emergence of pathogens.</title>
        <authorList>
            <person name="Haridas S."/>
            <person name="Albert R."/>
            <person name="Binder M."/>
            <person name="Bloem J."/>
            <person name="Labutti K."/>
            <person name="Salamov A."/>
            <person name="Andreopoulos B."/>
            <person name="Baker S."/>
            <person name="Barry K."/>
            <person name="Bills G."/>
            <person name="Bluhm B."/>
            <person name="Cannon C."/>
            <person name="Castanera R."/>
            <person name="Culley D."/>
            <person name="Daum C."/>
            <person name="Ezra D."/>
            <person name="Gonzalez J."/>
            <person name="Henrissat B."/>
            <person name="Kuo A."/>
            <person name="Liang C."/>
            <person name="Lipzen A."/>
            <person name="Lutzoni F."/>
            <person name="Magnuson J."/>
            <person name="Mondo S."/>
            <person name="Nolan M."/>
            <person name="Ohm R."/>
            <person name="Pangilinan J."/>
            <person name="Park H.-J."/>
            <person name="Ramirez L."/>
            <person name="Alfaro M."/>
            <person name="Sun H."/>
            <person name="Tritt A."/>
            <person name="Yoshinaga Y."/>
            <person name="Zwiers L.-H."/>
            <person name="Turgeon B."/>
            <person name="Goodwin S."/>
            <person name="Spatafora J."/>
            <person name="Crous P."/>
            <person name="Grigoriev I."/>
        </authorList>
    </citation>
    <scope>NUCLEOTIDE SEQUENCE</scope>
    <source>
        <strain evidence="8">CBS 119925</strain>
    </source>
</reference>
<feature type="domain" description="Zn(2)-C6 fungal-type" evidence="7">
    <location>
        <begin position="24"/>
        <end position="56"/>
    </location>
</feature>
<evidence type="ECO:0000256" key="3">
    <source>
        <dbReference type="ARBA" id="ARBA00023125"/>
    </source>
</evidence>
<evidence type="ECO:0000313" key="9">
    <source>
        <dbReference type="Proteomes" id="UP000799440"/>
    </source>
</evidence>
<dbReference type="GO" id="GO:0005634">
    <property type="term" value="C:nucleus"/>
    <property type="evidence" value="ECO:0007669"/>
    <property type="project" value="UniProtKB-SubCell"/>
</dbReference>
<dbReference type="GO" id="GO:0000976">
    <property type="term" value="F:transcription cis-regulatory region binding"/>
    <property type="evidence" value="ECO:0007669"/>
    <property type="project" value="TreeGrafter"/>
</dbReference>
<dbReference type="PANTHER" id="PTHR31845:SF37">
    <property type="entry name" value="TRANSCRIPTION FACTOR DOMAIN-CONTAINING PROTEIN"/>
    <property type="match status" value="1"/>
</dbReference>
<keyword evidence="9" id="KW-1185">Reference proteome</keyword>
<proteinExistence type="predicted"/>
<keyword evidence="5" id="KW-0539">Nucleus</keyword>